<comment type="caution">
    <text evidence="1">The sequence shown here is derived from an EMBL/GenBank/DDBJ whole genome shotgun (WGS) entry which is preliminary data.</text>
</comment>
<organism evidence="1 2">
    <name type="scientific">Smallanthus sonchifolius</name>
    <dbReference type="NCBI Taxonomy" id="185202"/>
    <lineage>
        <taxon>Eukaryota</taxon>
        <taxon>Viridiplantae</taxon>
        <taxon>Streptophyta</taxon>
        <taxon>Embryophyta</taxon>
        <taxon>Tracheophyta</taxon>
        <taxon>Spermatophyta</taxon>
        <taxon>Magnoliopsida</taxon>
        <taxon>eudicotyledons</taxon>
        <taxon>Gunneridae</taxon>
        <taxon>Pentapetalae</taxon>
        <taxon>asterids</taxon>
        <taxon>campanulids</taxon>
        <taxon>Asterales</taxon>
        <taxon>Asteraceae</taxon>
        <taxon>Asteroideae</taxon>
        <taxon>Heliantheae alliance</taxon>
        <taxon>Millerieae</taxon>
        <taxon>Smallanthus</taxon>
    </lineage>
</organism>
<evidence type="ECO:0000313" key="1">
    <source>
        <dbReference type="EMBL" id="KAI3712880.1"/>
    </source>
</evidence>
<accession>A0ACB9ASG9</accession>
<gene>
    <name evidence="1" type="ORF">L1987_71449</name>
</gene>
<dbReference type="Proteomes" id="UP001056120">
    <property type="component" value="Linkage Group LG24"/>
</dbReference>
<sequence length="529" mass="60537">MVVAQKYMEIRKIILLGIDHFFLTSDHSSPFFDVEIDASSSAAADAAAMKDAVVQAQAKLRSAKALMDRKKEGLQNRSKLQMKYNVGDNKVKVNENYEKSNGFEGERMKGSFESDSGITRHEVREENQQNAVILEPNAESTGSKKSNNAVFEYFEQKEDNEIVQETEIQLKDNDIITVEKVVTETWLKNDDNGRQGDDMGSASNVWVDYDVEPEEATEKENKVELKETEEQDEKEFQQLGPPEISLIQSEEEEDSEREEGERIVKESDNISETVSEQDVNKKEQTLDHNEKILLEEDEIKIESYDDVQTVHEVETIREVDCNSGENIKSQKESVSENDEIEDEQEGIKWDEDESVSGENSELQDVVFQLDDNEIIQDKGNVQQDAHSEEHEVTPETPFSEKIKDNVIKQAPMEKNATDFTTTTTDFTATATKRATDQNTDTASKVAENRGKEERLQRARELETSLENERLRKIEEERERQIEREKDRMAVDRATLEAREKAFAETRERAAAERATAEFRNGPWLGPEKD</sequence>
<reference evidence="2" key="1">
    <citation type="journal article" date="2022" name="Mol. Ecol. Resour.">
        <title>The genomes of chicory, endive, great burdock and yacon provide insights into Asteraceae palaeo-polyploidization history and plant inulin production.</title>
        <authorList>
            <person name="Fan W."/>
            <person name="Wang S."/>
            <person name="Wang H."/>
            <person name="Wang A."/>
            <person name="Jiang F."/>
            <person name="Liu H."/>
            <person name="Zhao H."/>
            <person name="Xu D."/>
            <person name="Zhang Y."/>
        </authorList>
    </citation>
    <scope>NUCLEOTIDE SEQUENCE [LARGE SCALE GENOMIC DNA]</scope>
    <source>
        <strain evidence="2">cv. Yunnan</strain>
    </source>
</reference>
<keyword evidence="2" id="KW-1185">Reference proteome</keyword>
<dbReference type="EMBL" id="CM042041">
    <property type="protein sequence ID" value="KAI3712880.1"/>
    <property type="molecule type" value="Genomic_DNA"/>
</dbReference>
<proteinExistence type="predicted"/>
<evidence type="ECO:0000313" key="2">
    <source>
        <dbReference type="Proteomes" id="UP001056120"/>
    </source>
</evidence>
<reference evidence="1 2" key="2">
    <citation type="journal article" date="2022" name="Mol. Ecol. Resour.">
        <title>The genomes of chicory, endive, great burdock and yacon provide insights into Asteraceae paleo-polyploidization history and plant inulin production.</title>
        <authorList>
            <person name="Fan W."/>
            <person name="Wang S."/>
            <person name="Wang H."/>
            <person name="Wang A."/>
            <person name="Jiang F."/>
            <person name="Liu H."/>
            <person name="Zhao H."/>
            <person name="Xu D."/>
            <person name="Zhang Y."/>
        </authorList>
    </citation>
    <scope>NUCLEOTIDE SEQUENCE [LARGE SCALE GENOMIC DNA]</scope>
    <source>
        <strain evidence="2">cv. Yunnan</strain>
        <tissue evidence="1">Leaves</tissue>
    </source>
</reference>
<name>A0ACB9ASG9_9ASTR</name>
<protein>
    <submittedName>
        <fullName evidence="1">Uncharacterized protein</fullName>
    </submittedName>
</protein>